<dbReference type="EMBL" id="LR796453">
    <property type="protein sequence ID" value="CAB4145293.1"/>
    <property type="molecule type" value="Genomic_DNA"/>
</dbReference>
<evidence type="ECO:0000256" key="1">
    <source>
        <dbReference type="SAM" id="MobiDB-lite"/>
    </source>
</evidence>
<evidence type="ECO:0008006" key="7">
    <source>
        <dbReference type="Google" id="ProtNLM"/>
    </source>
</evidence>
<organism evidence="3">
    <name type="scientific">uncultured Caudovirales phage</name>
    <dbReference type="NCBI Taxonomy" id="2100421"/>
    <lineage>
        <taxon>Viruses</taxon>
        <taxon>Duplodnaviria</taxon>
        <taxon>Heunggongvirae</taxon>
        <taxon>Uroviricota</taxon>
        <taxon>Caudoviricetes</taxon>
        <taxon>Peduoviridae</taxon>
        <taxon>Maltschvirus</taxon>
        <taxon>Maltschvirus maltsch</taxon>
    </lineage>
</organism>
<evidence type="ECO:0000313" key="4">
    <source>
        <dbReference type="EMBL" id="CAB4191290.1"/>
    </source>
</evidence>
<evidence type="ECO:0000313" key="5">
    <source>
        <dbReference type="EMBL" id="CAB4223124.1"/>
    </source>
</evidence>
<proteinExistence type="predicted"/>
<sequence length="295" mass="32227">MNIGSSVALATTQESVMSFDLLVRQADILATSKIIPRAYQNRSTDVIAAGLAGFAFGWDVMTSLRNYHVIEGTASMRPEAMLGLVRRYGHSVTLSVLDSTIHGEACRLARATGTRRDNGDQHVAEFSTLDAKKAGLANKNNWKQYEDSMLTWRAVSALCRVLFPDVVLGAGYVPEELGVVVNDSGDVVEDDVFAVIVVSSLDAKTELLECCDGDKAKAKAIWGDRSGGITREELDELMRSALEITIPILEEEKQEPDRLTEPEDPSLAAFFPSESPKKSIEELINKTTTNSQEKS</sequence>
<evidence type="ECO:0000313" key="2">
    <source>
        <dbReference type="EMBL" id="CAB4145293.1"/>
    </source>
</evidence>
<accession>A0A6J5Q651</accession>
<feature type="region of interest" description="Disordered" evidence="1">
    <location>
        <begin position="251"/>
        <end position="279"/>
    </location>
</feature>
<dbReference type="EMBL" id="LR797535">
    <property type="protein sequence ID" value="CAB4223124.1"/>
    <property type="molecule type" value="Genomic_DNA"/>
</dbReference>
<dbReference type="EMBL" id="LR797169">
    <property type="protein sequence ID" value="CAB4191290.1"/>
    <property type="molecule type" value="Genomic_DNA"/>
</dbReference>
<name>A0A6J5Q651_9CAUD</name>
<dbReference type="EMBL" id="LR798290">
    <property type="protein sequence ID" value="CAB5220503.1"/>
    <property type="molecule type" value="Genomic_DNA"/>
</dbReference>
<reference evidence="3" key="1">
    <citation type="submission" date="2020-05" db="EMBL/GenBank/DDBJ databases">
        <authorList>
            <person name="Chiriac C."/>
            <person name="Salcher M."/>
            <person name="Ghai R."/>
            <person name="Kavagutti S V."/>
        </authorList>
    </citation>
    <scope>NUCLEOTIDE SEQUENCE</scope>
</reference>
<evidence type="ECO:0000313" key="3">
    <source>
        <dbReference type="EMBL" id="CAB4176815.1"/>
    </source>
</evidence>
<dbReference type="EMBL" id="LR796931">
    <property type="protein sequence ID" value="CAB4176815.1"/>
    <property type="molecule type" value="Genomic_DNA"/>
</dbReference>
<gene>
    <name evidence="4" type="ORF">UFOVP1219_35</name>
    <name evidence="5" type="ORF">UFOVP1671_10</name>
    <name evidence="6" type="ORF">UFOVP358_23</name>
    <name evidence="2" type="ORF">UFOVP476_7</name>
    <name evidence="3" type="ORF">UFOVP986_68</name>
</gene>
<protein>
    <recommendedName>
        <fullName evidence="7">RecT family</fullName>
    </recommendedName>
</protein>
<evidence type="ECO:0000313" key="6">
    <source>
        <dbReference type="EMBL" id="CAB5220503.1"/>
    </source>
</evidence>